<dbReference type="Gramene" id="PGSC0003DMT400083293">
    <property type="protein sequence ID" value="PGSC0003DMT400083293"/>
    <property type="gene ID" value="PGSC0003DMG400033169"/>
</dbReference>
<proteinExistence type="predicted"/>
<protein>
    <submittedName>
        <fullName evidence="1">Replication factor A protein</fullName>
    </submittedName>
</protein>
<gene>
    <name evidence="1" type="primary">LOC102579751</name>
</gene>
<dbReference type="AlphaFoldDB" id="M1D6V3"/>
<dbReference type="PaxDb" id="4113-PGSC0003DMT400083292"/>
<organism evidence="1 2">
    <name type="scientific">Solanum tuberosum</name>
    <name type="common">Potato</name>
    <dbReference type="NCBI Taxonomy" id="4113"/>
    <lineage>
        <taxon>Eukaryota</taxon>
        <taxon>Viridiplantae</taxon>
        <taxon>Streptophyta</taxon>
        <taxon>Embryophyta</taxon>
        <taxon>Tracheophyta</taxon>
        <taxon>Spermatophyta</taxon>
        <taxon>Magnoliopsida</taxon>
        <taxon>eudicotyledons</taxon>
        <taxon>Gunneridae</taxon>
        <taxon>Pentapetalae</taxon>
        <taxon>asterids</taxon>
        <taxon>lamiids</taxon>
        <taxon>Solanales</taxon>
        <taxon>Solanaceae</taxon>
        <taxon>Solanoideae</taxon>
        <taxon>Solaneae</taxon>
        <taxon>Solanum</taxon>
    </lineage>
</organism>
<keyword evidence="2" id="KW-1185">Reference proteome</keyword>
<evidence type="ECO:0000313" key="1">
    <source>
        <dbReference type="EnsemblPlants" id="PGSC0003DMT400083293"/>
    </source>
</evidence>
<dbReference type="OrthoDB" id="1306255at2759"/>
<sequence>MATEAHLPVILGRSIGIFTYQGLSLQTRYNSTVRVNPNYPQALALISWANENKTMLLSCASEKTSTSSSVNPTIVTPAGQQVISIADISSAPSMGVLYVEAEMAILDEFQDFCVLECSGCKQKKCTKDRKDFECPKCNRKTTLVPRYYTFDF</sequence>
<dbReference type="OMA" id="TILTMWE"/>
<dbReference type="InterPro" id="IPR012340">
    <property type="entry name" value="NA-bd_OB-fold"/>
</dbReference>
<dbReference type="Gramene" id="PGSC0003DMT400083292">
    <property type="protein sequence ID" value="PGSC0003DMT400083292"/>
    <property type="gene ID" value="PGSC0003DMG400033169"/>
</dbReference>
<dbReference type="GeneID" id="102579751"/>
<evidence type="ECO:0000313" key="2">
    <source>
        <dbReference type="Proteomes" id="UP000011115"/>
    </source>
</evidence>
<dbReference type="Gene3D" id="2.40.50.140">
    <property type="entry name" value="Nucleic acid-binding proteins"/>
    <property type="match status" value="1"/>
</dbReference>
<dbReference type="EnsemblPlants" id="PGSC0003DMT400083292">
    <property type="protein sequence ID" value="PGSC0003DMT400083292"/>
    <property type="gene ID" value="PGSC0003DMG400033169"/>
</dbReference>
<dbReference type="EnsemblPlants" id="PGSC0003DMT400083293">
    <property type="protein sequence ID" value="PGSC0003DMT400083293"/>
    <property type="gene ID" value="PGSC0003DMG400033169"/>
</dbReference>
<dbReference type="ExpressionAtlas" id="M1D6V3">
    <property type="expression patterns" value="baseline"/>
</dbReference>
<reference evidence="1" key="2">
    <citation type="submission" date="2015-06" db="UniProtKB">
        <authorList>
            <consortium name="EnsemblPlants"/>
        </authorList>
    </citation>
    <scope>IDENTIFICATION</scope>
    <source>
        <strain evidence="1">DM1-3 516 R44</strain>
    </source>
</reference>
<accession>M1D6V3</accession>
<reference evidence="2" key="1">
    <citation type="journal article" date="2011" name="Nature">
        <title>Genome sequence and analysis of the tuber crop potato.</title>
        <authorList>
            <consortium name="The Potato Genome Sequencing Consortium"/>
        </authorList>
    </citation>
    <scope>NUCLEOTIDE SEQUENCE [LARGE SCALE GENOMIC DNA]</scope>
    <source>
        <strain evidence="2">cv. DM1-3 516 R44</strain>
    </source>
</reference>
<name>M1D6V3_SOLTU</name>
<dbReference type="RefSeq" id="XP_015160933.1">
    <property type="nucleotide sequence ID" value="XM_015305447.1"/>
</dbReference>
<dbReference type="STRING" id="4113.M1D6V3"/>
<dbReference type="Proteomes" id="UP000011115">
    <property type="component" value="Unassembled WGS sequence"/>
</dbReference>